<evidence type="ECO:0000313" key="10">
    <source>
        <dbReference type="Proteomes" id="UP000015503"/>
    </source>
</evidence>
<evidence type="ECO:0000256" key="2">
    <source>
        <dbReference type="ARBA" id="ARBA00009256"/>
    </source>
</evidence>
<feature type="binding site" evidence="8">
    <location>
        <begin position="30"/>
        <end position="37"/>
    </location>
    <ligand>
        <name>ATP</name>
        <dbReference type="ChEBI" id="CHEBI:30616"/>
    </ligand>
</feature>
<evidence type="ECO:0000256" key="3">
    <source>
        <dbReference type="ARBA" id="ARBA00022598"/>
    </source>
</evidence>
<keyword evidence="3 8" id="KW-0436">Ligase</keyword>
<dbReference type="EC" id="6.3.2.1" evidence="8"/>
<dbReference type="InterPro" id="IPR014729">
    <property type="entry name" value="Rossmann-like_a/b/a_fold"/>
</dbReference>
<evidence type="ECO:0000256" key="5">
    <source>
        <dbReference type="ARBA" id="ARBA00022741"/>
    </source>
</evidence>
<evidence type="ECO:0000256" key="4">
    <source>
        <dbReference type="ARBA" id="ARBA00022655"/>
    </source>
</evidence>
<dbReference type="EMBL" id="AP013068">
    <property type="protein sequence ID" value="BAN48483.1"/>
    <property type="molecule type" value="Genomic_DNA"/>
</dbReference>
<dbReference type="GO" id="GO:0005524">
    <property type="term" value="F:ATP binding"/>
    <property type="evidence" value="ECO:0007669"/>
    <property type="project" value="UniProtKB-KW"/>
</dbReference>
<dbReference type="HAMAP" id="MF_00158">
    <property type="entry name" value="PanC"/>
    <property type="match status" value="1"/>
</dbReference>
<dbReference type="Proteomes" id="UP000015503">
    <property type="component" value="Chromosome"/>
</dbReference>
<feature type="active site" description="Proton donor" evidence="8">
    <location>
        <position position="37"/>
    </location>
</feature>
<keyword evidence="8" id="KW-0963">Cytoplasm</keyword>
<dbReference type="GO" id="GO:0004592">
    <property type="term" value="F:pantoate-beta-alanine ligase activity"/>
    <property type="evidence" value="ECO:0007669"/>
    <property type="project" value="UniProtKB-UniRule"/>
</dbReference>
<evidence type="ECO:0000256" key="1">
    <source>
        <dbReference type="ARBA" id="ARBA00004990"/>
    </source>
</evidence>
<evidence type="ECO:0000256" key="7">
    <source>
        <dbReference type="ARBA" id="ARBA00048258"/>
    </source>
</evidence>
<keyword evidence="4 8" id="KW-0566">Pantothenate biosynthesis</keyword>
<evidence type="ECO:0000313" key="9">
    <source>
        <dbReference type="EMBL" id="BAN48483.1"/>
    </source>
</evidence>
<name>S6ARF5_METRE</name>
<comment type="subcellular location">
    <subcellularLocation>
        <location evidence="8">Cytoplasm</location>
    </subcellularLocation>
</comment>
<dbReference type="STRING" id="1245471.PCA10_27510"/>
<dbReference type="HOGENOM" id="CLU_047148_0_0_6"/>
<dbReference type="InterPro" id="IPR003721">
    <property type="entry name" value="Pantoate_ligase"/>
</dbReference>
<dbReference type="KEGG" id="pre:PCA10_27510"/>
<dbReference type="AlphaFoldDB" id="S6ARF5"/>
<sequence>MITTDSIQTLLKALQNARDQKKRIGLVPTMGNLHEGHISLLELARRESDFVVTSLFVNPMQFGPQEDLQSYPRTPSADQKALSRAGCAALFAPSVKEMYPNGLSNHCSVLVPGVSGGLCGESRPGHFQGVATVVTKLFNIVQPDIAVFGQKDYQQLAVIRAFTQDLNFATRILAAPTFRAPDGLALSSRNGYLSPVERDIAPLLYRCIRQIAEAVEQGERDYASLIKDGKTMLEGAGFRMDYLEIRAARTLEAPAQQDKSLVILVAAFIGTTRLIDNIECCLP</sequence>
<comment type="miscellaneous">
    <text evidence="8">The reaction proceeds by a bi uni uni bi ping pong mechanism.</text>
</comment>
<feature type="binding site" evidence="8">
    <location>
        <position position="155"/>
    </location>
    <ligand>
        <name>(R)-pantoate</name>
        <dbReference type="ChEBI" id="CHEBI:15980"/>
    </ligand>
</feature>
<dbReference type="Gene3D" id="3.40.50.620">
    <property type="entry name" value="HUPs"/>
    <property type="match status" value="1"/>
</dbReference>
<dbReference type="PANTHER" id="PTHR21299:SF1">
    <property type="entry name" value="PANTOATE--BETA-ALANINE LIGASE"/>
    <property type="match status" value="1"/>
</dbReference>
<dbReference type="PANTHER" id="PTHR21299">
    <property type="entry name" value="CYTIDYLATE KINASE/PANTOATE-BETA-ALANINE LIGASE"/>
    <property type="match status" value="1"/>
</dbReference>
<dbReference type="CDD" id="cd00560">
    <property type="entry name" value="PanC"/>
    <property type="match status" value="1"/>
</dbReference>
<feature type="binding site" evidence="8">
    <location>
        <begin position="149"/>
        <end position="152"/>
    </location>
    <ligand>
        <name>ATP</name>
        <dbReference type="ChEBI" id="CHEBI:30616"/>
    </ligand>
</feature>
<dbReference type="UniPathway" id="UPA00028">
    <property type="reaction ID" value="UER00005"/>
</dbReference>
<dbReference type="PATRIC" id="fig|1245471.3.peg.2786"/>
<dbReference type="NCBIfam" id="TIGR00018">
    <property type="entry name" value="panC"/>
    <property type="match status" value="1"/>
</dbReference>
<reference evidence="9 10" key="1">
    <citation type="journal article" date="2013" name="Genome Announc.">
        <title>Complete Genome Sequence of the Carbazole Degrader Pseudomonas resinovorans Strain CA10 (NBRC 106553).</title>
        <authorList>
            <person name="Shintani M."/>
            <person name="Hosoyama A."/>
            <person name="Ohji S."/>
            <person name="Tsuchikane K."/>
            <person name="Takarada H."/>
            <person name="Yamazoe A."/>
            <person name="Fujita N."/>
            <person name="Nojiri H."/>
        </authorList>
    </citation>
    <scope>NUCLEOTIDE SEQUENCE [LARGE SCALE GENOMIC DNA]</scope>
    <source>
        <strain evidence="9 10">NBRC 106553</strain>
    </source>
</reference>
<dbReference type="GO" id="GO:0015940">
    <property type="term" value="P:pantothenate biosynthetic process"/>
    <property type="evidence" value="ECO:0007669"/>
    <property type="project" value="UniProtKB-UniRule"/>
</dbReference>
<keyword evidence="5 8" id="KW-0547">Nucleotide-binding</keyword>
<feature type="binding site" evidence="8">
    <location>
        <begin position="186"/>
        <end position="189"/>
    </location>
    <ligand>
        <name>ATP</name>
        <dbReference type="ChEBI" id="CHEBI:30616"/>
    </ligand>
</feature>
<comment type="function">
    <text evidence="8">Catalyzes the condensation of pantoate with beta-alanine in an ATP-dependent reaction via a pantoyl-adenylate intermediate.</text>
</comment>
<comment type="caution">
    <text evidence="8">Lacks conserved residue(s) required for the propagation of feature annotation.</text>
</comment>
<dbReference type="FunFam" id="3.30.1300.10:FF:000001">
    <property type="entry name" value="Pantothenate synthetase"/>
    <property type="match status" value="1"/>
</dbReference>
<comment type="subunit">
    <text evidence="8">Homodimer.</text>
</comment>
<organism evidence="9 10">
    <name type="scientific">Metapseudomonas resinovorans NBRC 106553</name>
    <dbReference type="NCBI Taxonomy" id="1245471"/>
    <lineage>
        <taxon>Bacteria</taxon>
        <taxon>Pseudomonadati</taxon>
        <taxon>Pseudomonadota</taxon>
        <taxon>Gammaproteobacteria</taxon>
        <taxon>Pseudomonadales</taxon>
        <taxon>Pseudomonadaceae</taxon>
        <taxon>Metapseudomonas</taxon>
    </lineage>
</organism>
<evidence type="ECO:0000256" key="6">
    <source>
        <dbReference type="ARBA" id="ARBA00022840"/>
    </source>
</evidence>
<dbReference type="RefSeq" id="WP_016492675.1">
    <property type="nucleotide sequence ID" value="NC_021499.1"/>
</dbReference>
<dbReference type="InterPro" id="IPR042176">
    <property type="entry name" value="Pantoate_ligase_C"/>
</dbReference>
<proteinExistence type="inferred from homology"/>
<comment type="catalytic activity">
    <reaction evidence="7 8">
        <text>(R)-pantoate + beta-alanine + ATP = (R)-pantothenate + AMP + diphosphate + H(+)</text>
        <dbReference type="Rhea" id="RHEA:10912"/>
        <dbReference type="ChEBI" id="CHEBI:15378"/>
        <dbReference type="ChEBI" id="CHEBI:15980"/>
        <dbReference type="ChEBI" id="CHEBI:29032"/>
        <dbReference type="ChEBI" id="CHEBI:30616"/>
        <dbReference type="ChEBI" id="CHEBI:33019"/>
        <dbReference type="ChEBI" id="CHEBI:57966"/>
        <dbReference type="ChEBI" id="CHEBI:456215"/>
        <dbReference type="EC" id="6.3.2.1"/>
    </reaction>
</comment>
<dbReference type="eggNOG" id="COG0414">
    <property type="taxonomic scope" value="Bacteria"/>
</dbReference>
<gene>
    <name evidence="8 9" type="primary">panC</name>
    <name evidence="9" type="ORF">PCA10_27510</name>
</gene>
<dbReference type="Gene3D" id="3.30.1300.10">
    <property type="entry name" value="Pantoate-beta-alanine ligase, C-terminal domain"/>
    <property type="match status" value="1"/>
</dbReference>
<keyword evidence="6 8" id="KW-0067">ATP-binding</keyword>
<dbReference type="FunFam" id="3.40.50.620:FF:000013">
    <property type="entry name" value="Pantothenate synthetase"/>
    <property type="match status" value="1"/>
</dbReference>
<keyword evidence="10" id="KW-1185">Reference proteome</keyword>
<comment type="similarity">
    <text evidence="2 8">Belongs to the pantothenate synthetase family.</text>
</comment>
<evidence type="ECO:0000256" key="8">
    <source>
        <dbReference type="HAMAP-Rule" id="MF_00158"/>
    </source>
</evidence>
<dbReference type="SUPFAM" id="SSF52374">
    <property type="entry name" value="Nucleotidylyl transferase"/>
    <property type="match status" value="1"/>
</dbReference>
<dbReference type="Pfam" id="PF02569">
    <property type="entry name" value="Pantoate_ligase"/>
    <property type="match status" value="1"/>
</dbReference>
<dbReference type="GO" id="GO:0005829">
    <property type="term" value="C:cytosol"/>
    <property type="evidence" value="ECO:0007669"/>
    <property type="project" value="TreeGrafter"/>
</dbReference>
<protein>
    <recommendedName>
        <fullName evidence="8">Pantothenate synthetase</fullName>
        <shortName evidence="8">PS</shortName>
        <ecNumber evidence="8">6.3.2.1</ecNumber>
    </recommendedName>
    <alternativeName>
        <fullName evidence="8">Pantoate--beta-alanine ligase</fullName>
    </alternativeName>
    <alternativeName>
        <fullName evidence="8">Pantoate-activating enzyme</fullName>
    </alternativeName>
</protein>
<feature type="binding site" evidence="8">
    <location>
        <position position="61"/>
    </location>
    <ligand>
        <name>(R)-pantoate</name>
        <dbReference type="ChEBI" id="CHEBI:15980"/>
    </ligand>
</feature>
<dbReference type="OrthoDB" id="9773087at2"/>
<comment type="pathway">
    <text evidence="1 8">Cofactor biosynthesis; (R)-pantothenate biosynthesis; (R)-pantothenate from (R)-pantoate and beta-alanine: step 1/1.</text>
</comment>
<accession>S6ARF5</accession>
<feature type="binding site" evidence="8">
    <location>
        <position position="61"/>
    </location>
    <ligand>
        <name>beta-alanine</name>
        <dbReference type="ChEBI" id="CHEBI:57966"/>
    </ligand>
</feature>